<protein>
    <submittedName>
        <fullName evidence="5">Helix-turn-helix domain-containing protein</fullName>
    </submittedName>
</protein>
<dbReference type="Proteomes" id="UP000449846">
    <property type="component" value="Unassembled WGS sequence"/>
</dbReference>
<dbReference type="SMART" id="SM00342">
    <property type="entry name" value="HTH_ARAC"/>
    <property type="match status" value="1"/>
</dbReference>
<dbReference type="AlphaFoldDB" id="A0A844HTN3"/>
<accession>A0A844HTN3</accession>
<comment type="caution">
    <text evidence="5">The sequence shown here is derived from an EMBL/GenBank/DDBJ whole genome shotgun (WGS) entry which is preliminary data.</text>
</comment>
<dbReference type="Gene3D" id="1.10.10.60">
    <property type="entry name" value="Homeodomain-like"/>
    <property type="match status" value="1"/>
</dbReference>
<name>A0A844HTN3_9RHOB</name>
<dbReference type="PROSITE" id="PS01124">
    <property type="entry name" value="HTH_ARAC_FAMILY_2"/>
    <property type="match status" value="1"/>
</dbReference>
<dbReference type="GO" id="GO:0043565">
    <property type="term" value="F:sequence-specific DNA binding"/>
    <property type="evidence" value="ECO:0007669"/>
    <property type="project" value="InterPro"/>
</dbReference>
<dbReference type="PANTHER" id="PTHR46796">
    <property type="entry name" value="HTH-TYPE TRANSCRIPTIONAL ACTIVATOR RHAS-RELATED"/>
    <property type="match status" value="1"/>
</dbReference>
<dbReference type="InterPro" id="IPR050204">
    <property type="entry name" value="AraC_XylS_family_regulators"/>
</dbReference>
<dbReference type="RefSeq" id="WP_155042452.1">
    <property type="nucleotide sequence ID" value="NZ_WMIG01000039.1"/>
</dbReference>
<dbReference type="InterPro" id="IPR009057">
    <property type="entry name" value="Homeodomain-like_sf"/>
</dbReference>
<dbReference type="InterPro" id="IPR018060">
    <property type="entry name" value="HTH_AraC"/>
</dbReference>
<dbReference type="EMBL" id="WMIG01000039">
    <property type="protein sequence ID" value="MTH62509.1"/>
    <property type="molecule type" value="Genomic_DNA"/>
</dbReference>
<dbReference type="Pfam" id="PF12833">
    <property type="entry name" value="HTH_18"/>
    <property type="match status" value="1"/>
</dbReference>
<feature type="domain" description="HTH araC/xylS-type" evidence="4">
    <location>
        <begin position="169"/>
        <end position="268"/>
    </location>
</feature>
<proteinExistence type="predicted"/>
<gene>
    <name evidence="5" type="ORF">GL300_25360</name>
</gene>
<keyword evidence="6" id="KW-1185">Reference proteome</keyword>
<dbReference type="SUPFAM" id="SSF51215">
    <property type="entry name" value="Regulatory protein AraC"/>
    <property type="match status" value="1"/>
</dbReference>
<dbReference type="GO" id="GO:0003700">
    <property type="term" value="F:DNA-binding transcription factor activity"/>
    <property type="evidence" value="ECO:0007669"/>
    <property type="project" value="InterPro"/>
</dbReference>
<organism evidence="5 6">
    <name type="scientific">Paracoccus litorisediminis</name>
    <dbReference type="NCBI Taxonomy" id="2006130"/>
    <lineage>
        <taxon>Bacteria</taxon>
        <taxon>Pseudomonadati</taxon>
        <taxon>Pseudomonadota</taxon>
        <taxon>Alphaproteobacteria</taxon>
        <taxon>Rhodobacterales</taxon>
        <taxon>Paracoccaceae</taxon>
        <taxon>Paracoccus</taxon>
    </lineage>
</organism>
<dbReference type="Pfam" id="PF02311">
    <property type="entry name" value="AraC_binding"/>
    <property type="match status" value="1"/>
</dbReference>
<evidence type="ECO:0000259" key="4">
    <source>
        <dbReference type="PROSITE" id="PS01124"/>
    </source>
</evidence>
<keyword evidence="2" id="KW-0238">DNA-binding</keyword>
<dbReference type="OrthoDB" id="9793400at2"/>
<dbReference type="PANTHER" id="PTHR46796:SF2">
    <property type="entry name" value="TRANSCRIPTIONAL REGULATORY PROTEIN"/>
    <property type="match status" value="1"/>
</dbReference>
<evidence type="ECO:0000313" key="5">
    <source>
        <dbReference type="EMBL" id="MTH62509.1"/>
    </source>
</evidence>
<evidence type="ECO:0000256" key="3">
    <source>
        <dbReference type="ARBA" id="ARBA00023163"/>
    </source>
</evidence>
<sequence length="268" mass="29219">MLRNRYHHLGWHHGIELFEAALSNQTFARHAHEGFAVGAIVQGAGGYLCRGESMVLPTGSLSLMNPEEAHTGHAAAGRVRYNMLYVSEVAVREVLGLRDLRGFAEIAPRDRGRKLTQALSRLASCLNVAQTTDQRLVTEEAVHDVLAQAFTHYGRAELRRPGQEPAAIRALLDRIDAGVATGEIPTLTDLAAGVGLNRSYLIRSTVRATGLTPHGHVLRARVNHARRLLLDGTPAVEAAITAGFCDQAHLIRQFRRHLGVTPGALIRH</sequence>
<dbReference type="InterPro" id="IPR037923">
    <property type="entry name" value="HTH-like"/>
</dbReference>
<evidence type="ECO:0000256" key="1">
    <source>
        <dbReference type="ARBA" id="ARBA00023015"/>
    </source>
</evidence>
<keyword evidence="1" id="KW-0805">Transcription regulation</keyword>
<keyword evidence="3" id="KW-0804">Transcription</keyword>
<reference evidence="5 6" key="1">
    <citation type="submission" date="2019-11" db="EMBL/GenBank/DDBJ databases">
        <authorList>
            <person name="Dong K."/>
        </authorList>
    </citation>
    <scope>NUCLEOTIDE SEQUENCE [LARGE SCALE GENOMIC DNA]</scope>
    <source>
        <strain evidence="5 6">NBRC 112902</strain>
    </source>
</reference>
<dbReference type="InterPro" id="IPR003313">
    <property type="entry name" value="AraC-bd"/>
</dbReference>
<evidence type="ECO:0000256" key="2">
    <source>
        <dbReference type="ARBA" id="ARBA00023125"/>
    </source>
</evidence>
<evidence type="ECO:0000313" key="6">
    <source>
        <dbReference type="Proteomes" id="UP000449846"/>
    </source>
</evidence>
<dbReference type="SUPFAM" id="SSF46689">
    <property type="entry name" value="Homeodomain-like"/>
    <property type="match status" value="1"/>
</dbReference>